<evidence type="ECO:0000259" key="11">
    <source>
        <dbReference type="Pfam" id="PF07885"/>
    </source>
</evidence>
<dbReference type="Proteomes" id="UP000789390">
    <property type="component" value="Unassembled WGS sequence"/>
</dbReference>
<gene>
    <name evidence="12" type="ORF">DGAL_LOCUS13647</name>
</gene>
<dbReference type="EMBL" id="CAKKLH010000300">
    <property type="protein sequence ID" value="CAH0110147.1"/>
    <property type="molecule type" value="Genomic_DNA"/>
</dbReference>
<feature type="transmembrane region" description="Helical" evidence="10">
    <location>
        <begin position="198"/>
        <end position="225"/>
    </location>
</feature>
<evidence type="ECO:0000256" key="1">
    <source>
        <dbReference type="ARBA" id="ARBA00004141"/>
    </source>
</evidence>
<evidence type="ECO:0000256" key="2">
    <source>
        <dbReference type="ARBA" id="ARBA00022448"/>
    </source>
</evidence>
<organism evidence="12 13">
    <name type="scientific">Daphnia galeata</name>
    <dbReference type="NCBI Taxonomy" id="27404"/>
    <lineage>
        <taxon>Eukaryota</taxon>
        <taxon>Metazoa</taxon>
        <taxon>Ecdysozoa</taxon>
        <taxon>Arthropoda</taxon>
        <taxon>Crustacea</taxon>
        <taxon>Branchiopoda</taxon>
        <taxon>Diplostraca</taxon>
        <taxon>Cladocera</taxon>
        <taxon>Anomopoda</taxon>
        <taxon>Daphniidae</taxon>
        <taxon>Daphnia</taxon>
    </lineage>
</organism>
<feature type="domain" description="Potassium channel" evidence="11">
    <location>
        <begin position="212"/>
        <end position="289"/>
    </location>
</feature>
<feature type="region of interest" description="Disordered" evidence="9">
    <location>
        <begin position="405"/>
        <end position="465"/>
    </location>
</feature>
<evidence type="ECO:0000256" key="5">
    <source>
        <dbReference type="ARBA" id="ARBA00023065"/>
    </source>
</evidence>
<comment type="subcellular location">
    <subcellularLocation>
        <location evidence="1">Membrane</location>
        <topology evidence="1">Multi-pass membrane protein</topology>
    </subcellularLocation>
</comment>
<evidence type="ECO:0000256" key="7">
    <source>
        <dbReference type="ARBA" id="ARBA00023303"/>
    </source>
</evidence>
<dbReference type="AlphaFoldDB" id="A0A8J2RSS7"/>
<evidence type="ECO:0000313" key="13">
    <source>
        <dbReference type="Proteomes" id="UP000789390"/>
    </source>
</evidence>
<dbReference type="InterPro" id="IPR013099">
    <property type="entry name" value="K_chnl_dom"/>
</dbReference>
<dbReference type="PRINTS" id="PR01333">
    <property type="entry name" value="2POREKCHANEL"/>
</dbReference>
<evidence type="ECO:0000256" key="3">
    <source>
        <dbReference type="ARBA" id="ARBA00022692"/>
    </source>
</evidence>
<dbReference type="PANTHER" id="PTHR11003">
    <property type="entry name" value="POTASSIUM CHANNEL, SUBFAMILY K"/>
    <property type="match status" value="1"/>
</dbReference>
<keyword evidence="3 8" id="KW-0812">Transmembrane</keyword>
<dbReference type="GO" id="GO:0022841">
    <property type="term" value="F:potassium ion leak channel activity"/>
    <property type="evidence" value="ECO:0007669"/>
    <property type="project" value="TreeGrafter"/>
</dbReference>
<comment type="caution">
    <text evidence="12">The sequence shown here is derived from an EMBL/GenBank/DDBJ whole genome shotgun (WGS) entry which is preliminary data.</text>
</comment>
<feature type="domain" description="Potassium channel" evidence="11">
    <location>
        <begin position="140"/>
        <end position="177"/>
    </location>
</feature>
<feature type="transmembrane region" description="Helical" evidence="10">
    <location>
        <begin position="267"/>
        <end position="286"/>
    </location>
</feature>
<keyword evidence="7 8" id="KW-0407">Ion channel</keyword>
<dbReference type="InterPro" id="IPR003280">
    <property type="entry name" value="2pore_dom_K_chnl"/>
</dbReference>
<dbReference type="PANTHER" id="PTHR11003:SF338">
    <property type="entry name" value="PROTEIN CBG03693"/>
    <property type="match status" value="1"/>
</dbReference>
<keyword evidence="4 10" id="KW-1133">Transmembrane helix</keyword>
<evidence type="ECO:0000256" key="9">
    <source>
        <dbReference type="SAM" id="MobiDB-lite"/>
    </source>
</evidence>
<keyword evidence="6 10" id="KW-0472">Membrane</keyword>
<comment type="similarity">
    <text evidence="8">Belongs to the two pore domain potassium channel (TC 1.A.1.8) family.</text>
</comment>
<feature type="transmembrane region" description="Helical" evidence="10">
    <location>
        <begin position="6"/>
        <end position="27"/>
    </location>
</feature>
<evidence type="ECO:0000313" key="12">
    <source>
        <dbReference type="EMBL" id="CAH0110147.1"/>
    </source>
</evidence>
<dbReference type="Pfam" id="PF07885">
    <property type="entry name" value="Ion_trans_2"/>
    <property type="match status" value="2"/>
</dbReference>
<feature type="transmembrane region" description="Helical" evidence="10">
    <location>
        <begin position="102"/>
        <end position="122"/>
    </location>
</feature>
<protein>
    <recommendedName>
        <fullName evidence="11">Potassium channel domain-containing protein</fullName>
    </recommendedName>
</protein>
<feature type="compositionally biased region" description="Polar residues" evidence="9">
    <location>
        <begin position="444"/>
        <end position="464"/>
    </location>
</feature>
<dbReference type="SUPFAM" id="SSF81324">
    <property type="entry name" value="Voltage-gated potassium channels"/>
    <property type="match status" value="1"/>
</dbReference>
<evidence type="ECO:0000256" key="8">
    <source>
        <dbReference type="RuleBase" id="RU003857"/>
    </source>
</evidence>
<dbReference type="Gene3D" id="1.10.287.70">
    <property type="match status" value="1"/>
</dbReference>
<keyword evidence="5 8" id="KW-0406">Ion transport</keyword>
<reference evidence="12" key="1">
    <citation type="submission" date="2021-11" db="EMBL/GenBank/DDBJ databases">
        <authorList>
            <person name="Schell T."/>
        </authorList>
    </citation>
    <scope>NUCLEOTIDE SEQUENCE</scope>
    <source>
        <strain evidence="12">M5</strain>
    </source>
</reference>
<sequence length="490" mass="54969">MGWKSSLAIHLGFWLYLVGGGIIYYFIENPGYHLPPVEKPMTINSSFCQDLLSSIEHYASIGDAGEVNLEHNNSFEIWFEAINESCNNLTLNLNKTDGSGDLVWEFSSALFLCMTILTTIAYSSESLSGNTSRHSIKHSYGDFSPKSDWGKIFCIFYGFTGIPICGVLLASTSDYFSNMFLYLYEQRRKKEQQDQRRSIFIAAVIFLIPGLAVFFFFPSAIFAYIENWSYLDATYFSFLTLTTIGFGDIIAAQQPNFPLLWLYRVSWIIWVLLGIAYWAIIINFITKALKVTQSKKLRQQWAKTSQMLSVQAQEMRRVVKRQLSGLDNGSNGSVFLALKTKSAFDFALQFTGSMGKSMTKSMNEPMARRRSLTDILKVFESSVPGYGFNTQQQLSITDQCLLDFPGDEVNYDPSSPQTDSSPRMSLSTEQNGSTIDLDFDDNASLKTSATSNGTPFTANPSTETPPLRDLLIEAIMILNEAEANGTDLNQ</sequence>
<keyword evidence="13" id="KW-1185">Reference proteome</keyword>
<dbReference type="GO" id="GO:0015271">
    <property type="term" value="F:outward rectifier potassium channel activity"/>
    <property type="evidence" value="ECO:0007669"/>
    <property type="project" value="TreeGrafter"/>
</dbReference>
<dbReference type="OrthoDB" id="297496at2759"/>
<name>A0A8J2RSS7_9CRUS</name>
<evidence type="ECO:0000256" key="6">
    <source>
        <dbReference type="ARBA" id="ARBA00023136"/>
    </source>
</evidence>
<dbReference type="GO" id="GO:0005886">
    <property type="term" value="C:plasma membrane"/>
    <property type="evidence" value="ECO:0007669"/>
    <property type="project" value="TreeGrafter"/>
</dbReference>
<feature type="transmembrane region" description="Helical" evidence="10">
    <location>
        <begin position="155"/>
        <end position="177"/>
    </location>
</feature>
<proteinExistence type="inferred from homology"/>
<evidence type="ECO:0000256" key="4">
    <source>
        <dbReference type="ARBA" id="ARBA00022989"/>
    </source>
</evidence>
<evidence type="ECO:0000256" key="10">
    <source>
        <dbReference type="SAM" id="Phobius"/>
    </source>
</evidence>
<keyword evidence="2 8" id="KW-0813">Transport</keyword>
<dbReference type="GO" id="GO:0030322">
    <property type="term" value="P:stabilization of membrane potential"/>
    <property type="evidence" value="ECO:0007669"/>
    <property type="project" value="TreeGrafter"/>
</dbReference>
<accession>A0A8J2RSS7</accession>
<feature type="compositionally biased region" description="Polar residues" evidence="9">
    <location>
        <begin position="412"/>
        <end position="434"/>
    </location>
</feature>